<evidence type="ECO:0000313" key="1">
    <source>
        <dbReference type="EnsemblPlants" id="Solyc10g085420.2.1"/>
    </source>
</evidence>
<dbReference type="AlphaFoldDB" id="A0A3Q7IN62"/>
<dbReference type="InParanoid" id="A0A3Q7IN62"/>
<dbReference type="EnsemblPlants" id="Solyc10g085420.2.1">
    <property type="protein sequence ID" value="Solyc10g085420.2.1"/>
    <property type="gene ID" value="Solyc10g085420.2"/>
</dbReference>
<reference evidence="1" key="2">
    <citation type="submission" date="2019-01" db="UniProtKB">
        <authorList>
            <consortium name="EnsemblPlants"/>
        </authorList>
    </citation>
    <scope>IDENTIFICATION</scope>
    <source>
        <strain evidence="1">cv. Heinz 1706</strain>
    </source>
</reference>
<protein>
    <submittedName>
        <fullName evidence="1">Uncharacterized protein</fullName>
    </submittedName>
</protein>
<keyword evidence="2" id="KW-1185">Reference proteome</keyword>
<dbReference type="Proteomes" id="UP000004994">
    <property type="component" value="Chromosome 10"/>
</dbReference>
<reference evidence="1" key="1">
    <citation type="journal article" date="2012" name="Nature">
        <title>The tomato genome sequence provides insights into fleshy fruit evolution.</title>
        <authorList>
            <consortium name="Tomato Genome Consortium"/>
        </authorList>
    </citation>
    <scope>NUCLEOTIDE SEQUENCE [LARGE SCALE GENOMIC DNA]</scope>
    <source>
        <strain evidence="1">cv. Heinz 1706</strain>
    </source>
</reference>
<organism evidence="1">
    <name type="scientific">Solanum lycopersicum</name>
    <name type="common">Tomato</name>
    <name type="synonym">Lycopersicon esculentum</name>
    <dbReference type="NCBI Taxonomy" id="4081"/>
    <lineage>
        <taxon>Eukaryota</taxon>
        <taxon>Viridiplantae</taxon>
        <taxon>Streptophyta</taxon>
        <taxon>Embryophyta</taxon>
        <taxon>Tracheophyta</taxon>
        <taxon>Spermatophyta</taxon>
        <taxon>Magnoliopsida</taxon>
        <taxon>eudicotyledons</taxon>
        <taxon>Gunneridae</taxon>
        <taxon>Pentapetalae</taxon>
        <taxon>asterids</taxon>
        <taxon>lamiids</taxon>
        <taxon>Solanales</taxon>
        <taxon>Solanaceae</taxon>
        <taxon>Solanoideae</taxon>
        <taxon>Solaneae</taxon>
        <taxon>Solanum</taxon>
        <taxon>Solanum subgen. Lycopersicon</taxon>
    </lineage>
</organism>
<name>A0A3Q7IN62_SOLLC</name>
<proteinExistence type="predicted"/>
<dbReference type="Gramene" id="Solyc10g085420.2.1">
    <property type="protein sequence ID" value="Solyc10g085420.2.1"/>
    <property type="gene ID" value="Solyc10g085420.2"/>
</dbReference>
<accession>A0A3Q7IN62</accession>
<evidence type="ECO:0000313" key="2">
    <source>
        <dbReference type="Proteomes" id="UP000004994"/>
    </source>
</evidence>
<sequence>MLALEGWDEILTGKTSHLHRHCLIYTASSYLILYIRQDLIEHEIQERTYFSVYRRRSSLLKHMKNELIVYNSIRRKH</sequence>